<organism evidence="3 4">
    <name type="scientific">Brassicogethes aeneus</name>
    <name type="common">Rape pollen beetle</name>
    <name type="synonym">Meligethes aeneus</name>
    <dbReference type="NCBI Taxonomy" id="1431903"/>
    <lineage>
        <taxon>Eukaryota</taxon>
        <taxon>Metazoa</taxon>
        <taxon>Ecdysozoa</taxon>
        <taxon>Arthropoda</taxon>
        <taxon>Hexapoda</taxon>
        <taxon>Insecta</taxon>
        <taxon>Pterygota</taxon>
        <taxon>Neoptera</taxon>
        <taxon>Endopterygota</taxon>
        <taxon>Coleoptera</taxon>
        <taxon>Polyphaga</taxon>
        <taxon>Cucujiformia</taxon>
        <taxon>Nitidulidae</taxon>
        <taxon>Meligethinae</taxon>
        <taxon>Brassicogethes</taxon>
    </lineage>
</organism>
<evidence type="ECO:0000313" key="3">
    <source>
        <dbReference type="EMBL" id="CAH0549025.1"/>
    </source>
</evidence>
<dbReference type="PANTHER" id="PTHR20946:SF0">
    <property type="entry name" value="SANT AND BTB DOMAIN REGULATOR OF CLASS SWITCH RECOMBINATION"/>
    <property type="match status" value="1"/>
</dbReference>
<dbReference type="InterPro" id="IPR021777">
    <property type="entry name" value="SANBR_BTB"/>
</dbReference>
<dbReference type="OrthoDB" id="550012at2759"/>
<name>A0A9P0FD56_BRAAE</name>
<accession>A0A9P0FD56</accession>
<dbReference type="Gene3D" id="3.30.710.10">
    <property type="entry name" value="Potassium Channel Kv1.1, Chain A"/>
    <property type="match status" value="1"/>
</dbReference>
<feature type="compositionally biased region" description="Low complexity" evidence="1">
    <location>
        <begin position="611"/>
        <end position="634"/>
    </location>
</feature>
<feature type="domain" description="SANT and BTB" evidence="2">
    <location>
        <begin position="187"/>
        <end position="284"/>
    </location>
</feature>
<proteinExistence type="predicted"/>
<evidence type="ECO:0000256" key="1">
    <source>
        <dbReference type="SAM" id="MobiDB-lite"/>
    </source>
</evidence>
<dbReference type="Proteomes" id="UP001154078">
    <property type="component" value="Chromosome 10"/>
</dbReference>
<dbReference type="InterPro" id="IPR045902">
    <property type="entry name" value="SANBR-like"/>
</dbReference>
<dbReference type="PANTHER" id="PTHR20946">
    <property type="entry name" value="SANT AND BTB DOMAIN REGULATOR OF CLASS SWITCH RECOMBINATION"/>
    <property type="match status" value="1"/>
</dbReference>
<dbReference type="InterPro" id="IPR011333">
    <property type="entry name" value="SKP1/BTB/POZ_sf"/>
</dbReference>
<sequence length="768" mass="87369">MSNQTMFERTGATISVKTKSNAPKLSENCSQITIKEFLTLLTTAYQVQDSVEGVLMEGGKIEALNWLRMKENGGKNSYAQTSESNFEILPAESCEMGEQKEAVKKKSSTTTMSCFDVDPIKQKLNVVLSEGLLDSVLPFLVDNAGNKRKNVIATSNSMPVMPTVAEKQVEKPIRKSVETFIKSSSDVEIHVCDEVKNLKKTFLCNQTLLVSKMGYFSDITVGQKLEDMEISVHCDIGIFEWLMQWVKKDSLLEADWPKLDAHCVVPILVSAAFLQMEPLLNDCLLFCHEHLNDILRTTSNLSCLNDSVLSRLAAMHTNTEVEMIRDKKDKIQSRIFTKMIQSLCEPEAESVRGHWYSLAKIFRCEKCQQLIYPTFSTQIPCNPECMRLQWDGSTISIHVRDPTWNINEYILKLFRITKSWRKVYWKLWANTHFLYCLICRRYFPSHQIGWCLFHPDPPQFFTLDTQKAPLPVGRYPCCGERAYRFDLLPNFSGCQFHQHIPDTKDVRDSAIRTMLDDFRHLIEEEPPRLLFPEKLTRLAPKLNYDTPSPNHDSKMAPPTDLFWWDGFEITPPRPKLGLISKFAKRTTTSNIPAPALPSTSVSDESSDDDGSSSNDSCSSSTTSGSDSTVDSGESCQINKASEPASSRSSPRKSPRVTPVVPDKRPKKKLYNSKVWQNNFSARTNQDNQRSFEETASREMATILEKRTSAIVENFQRCHKSTYKHFASAGGMWVRLEGEWKESLCNNSTKLKNIFTGKIKTRKLPHSQL</sequence>
<reference evidence="3" key="1">
    <citation type="submission" date="2021-12" db="EMBL/GenBank/DDBJ databases">
        <authorList>
            <person name="King R."/>
        </authorList>
    </citation>
    <scope>NUCLEOTIDE SEQUENCE</scope>
</reference>
<keyword evidence="4" id="KW-1185">Reference proteome</keyword>
<evidence type="ECO:0000313" key="4">
    <source>
        <dbReference type="Proteomes" id="UP001154078"/>
    </source>
</evidence>
<protein>
    <recommendedName>
        <fullName evidence="2">SANT and BTB domain-containing protein</fullName>
    </recommendedName>
</protein>
<dbReference type="Pfam" id="PF11822">
    <property type="entry name" value="BTB_SANBR"/>
    <property type="match status" value="1"/>
</dbReference>
<dbReference type="AlphaFoldDB" id="A0A9P0FD56"/>
<dbReference type="SUPFAM" id="SSF54695">
    <property type="entry name" value="POZ domain"/>
    <property type="match status" value="1"/>
</dbReference>
<evidence type="ECO:0000259" key="2">
    <source>
        <dbReference type="Pfam" id="PF11822"/>
    </source>
</evidence>
<gene>
    <name evidence="3" type="ORF">MELIAE_LOCUS2333</name>
</gene>
<feature type="region of interest" description="Disordered" evidence="1">
    <location>
        <begin position="589"/>
        <end position="672"/>
    </location>
</feature>
<dbReference type="EMBL" id="OV121141">
    <property type="protein sequence ID" value="CAH0549025.1"/>
    <property type="molecule type" value="Genomic_DNA"/>
</dbReference>